<dbReference type="PANTHER" id="PTHR37305">
    <property type="entry name" value="INTEGRAL MEMBRANE PROTEIN-RELATED"/>
    <property type="match status" value="1"/>
</dbReference>
<gene>
    <name evidence="2" type="ORF">CA264_12245</name>
</gene>
<feature type="transmembrane region" description="Helical" evidence="1">
    <location>
        <begin position="229"/>
        <end position="251"/>
    </location>
</feature>
<evidence type="ECO:0000313" key="3">
    <source>
        <dbReference type="Proteomes" id="UP000266292"/>
    </source>
</evidence>
<dbReference type="STRING" id="709015.GCA_000472485_02480"/>
<sequence length="256" mass="28965">MNLLRIELCKLLPYRTMWVILGIFVALMLLLLYASSNVSINGQELGNRMYDLPRFWQTLAYVASFFNLLFGILLIVLVSDEYSFRTLRQQVIDGLTRVELVLAKFYVVLGLGLFATVFLLLLGLYFGLLHGSQHTLGAVFGQINHLSYYFVQAVGYMTLAMLFGFAIRKSGLAIIAFVAYAQVVEPLIHFRLPDTVDKYMPVKVFKSLTPMPAQEVLDQLTAPTEMLSLPWAALLSIGYAGLFCFLSYYLLKVRDL</sequence>
<keyword evidence="3" id="KW-1185">Reference proteome</keyword>
<dbReference type="KEGG" id="pact:CA264_12245"/>
<dbReference type="AlphaFoldDB" id="A0A1X9YTG0"/>
<reference evidence="3" key="1">
    <citation type="submission" date="2017-05" db="EMBL/GenBank/DDBJ databases">
        <authorList>
            <person name="Ray J."/>
            <person name="Price M."/>
            <person name="Deutschbauer A."/>
        </authorList>
    </citation>
    <scope>NUCLEOTIDE SEQUENCE [LARGE SCALE GENOMIC DNA]</scope>
    <source>
        <strain evidence="3">DSM 19842</strain>
    </source>
</reference>
<feature type="transmembrane region" description="Helical" evidence="1">
    <location>
        <begin position="105"/>
        <end position="126"/>
    </location>
</feature>
<feature type="transmembrane region" description="Helical" evidence="1">
    <location>
        <begin position="12"/>
        <end position="35"/>
    </location>
</feature>
<dbReference type="Proteomes" id="UP000266292">
    <property type="component" value="Chromosome"/>
</dbReference>
<feature type="transmembrane region" description="Helical" evidence="1">
    <location>
        <begin position="55"/>
        <end position="78"/>
    </location>
</feature>
<keyword evidence="1" id="KW-0472">Membrane</keyword>
<keyword evidence="1" id="KW-0812">Transmembrane</keyword>
<feature type="transmembrane region" description="Helical" evidence="1">
    <location>
        <begin position="172"/>
        <end position="192"/>
    </location>
</feature>
<evidence type="ECO:0000256" key="1">
    <source>
        <dbReference type="SAM" id="Phobius"/>
    </source>
</evidence>
<proteinExistence type="predicted"/>
<accession>A0A1X9YTG0</accession>
<protein>
    <submittedName>
        <fullName evidence="2">ABC transporter permease</fullName>
    </submittedName>
</protein>
<dbReference type="PANTHER" id="PTHR37305:SF1">
    <property type="entry name" value="MEMBRANE PROTEIN"/>
    <property type="match status" value="1"/>
</dbReference>
<evidence type="ECO:0000313" key="2">
    <source>
        <dbReference type="EMBL" id="ARS36138.1"/>
    </source>
</evidence>
<organism evidence="2 3">
    <name type="scientific">Pontibacter actiniarum</name>
    <dbReference type="NCBI Taxonomy" id="323450"/>
    <lineage>
        <taxon>Bacteria</taxon>
        <taxon>Pseudomonadati</taxon>
        <taxon>Bacteroidota</taxon>
        <taxon>Cytophagia</taxon>
        <taxon>Cytophagales</taxon>
        <taxon>Hymenobacteraceae</taxon>
        <taxon>Pontibacter</taxon>
    </lineage>
</organism>
<name>A0A1X9YTG0_9BACT</name>
<dbReference type="RefSeq" id="WP_025607538.1">
    <property type="nucleotide sequence ID" value="NZ_CP021235.1"/>
</dbReference>
<dbReference type="OrthoDB" id="1452202at2"/>
<dbReference type="EMBL" id="CP021235">
    <property type="protein sequence ID" value="ARS36138.1"/>
    <property type="molecule type" value="Genomic_DNA"/>
</dbReference>
<feature type="transmembrane region" description="Helical" evidence="1">
    <location>
        <begin position="146"/>
        <end position="165"/>
    </location>
</feature>
<dbReference type="Pfam" id="PF12730">
    <property type="entry name" value="ABC2_membrane_4"/>
    <property type="match status" value="1"/>
</dbReference>
<keyword evidence="1" id="KW-1133">Transmembrane helix</keyword>